<reference evidence="5" key="1">
    <citation type="journal article" date="2019" name="Int. J. Syst. Evol. Microbiol.">
        <title>The Global Catalogue of Microorganisms (GCM) 10K type strain sequencing project: providing services to taxonomists for standard genome sequencing and annotation.</title>
        <authorList>
            <consortium name="The Broad Institute Genomics Platform"/>
            <consortium name="The Broad Institute Genome Sequencing Center for Infectious Disease"/>
            <person name="Wu L."/>
            <person name="Ma J."/>
        </authorList>
    </citation>
    <scope>NUCLEOTIDE SEQUENCE [LARGE SCALE GENOMIC DNA]</scope>
    <source>
        <strain evidence="5">CCUG 30340</strain>
    </source>
</reference>
<feature type="compositionally biased region" description="Polar residues" evidence="1">
    <location>
        <begin position="9"/>
        <end position="18"/>
    </location>
</feature>
<protein>
    <submittedName>
        <fullName evidence="4">LPD38 domain-containing protein</fullName>
    </submittedName>
</protein>
<dbReference type="RefSeq" id="WP_380018952.1">
    <property type="nucleotide sequence ID" value="NZ_JBHSHD010000003.1"/>
</dbReference>
<dbReference type="Pfam" id="PF18857">
    <property type="entry name" value="LPD38"/>
    <property type="match status" value="1"/>
</dbReference>
<dbReference type="InterPro" id="IPR040561">
    <property type="entry name" value="LPD38"/>
</dbReference>
<comment type="caution">
    <text evidence="4">The sequence shown here is derived from an EMBL/GenBank/DDBJ whole genome shotgun (WGS) entry which is preliminary data.</text>
</comment>
<evidence type="ECO:0000256" key="1">
    <source>
        <dbReference type="SAM" id="MobiDB-lite"/>
    </source>
</evidence>
<dbReference type="EMBL" id="JBHSHD010000003">
    <property type="protein sequence ID" value="MFC4819202.1"/>
    <property type="molecule type" value="Genomic_DNA"/>
</dbReference>
<feature type="domain" description="ART-PolyVal-like" evidence="2">
    <location>
        <begin position="618"/>
        <end position="745"/>
    </location>
</feature>
<dbReference type="Proteomes" id="UP001595886">
    <property type="component" value="Unassembled WGS sequence"/>
</dbReference>
<organism evidence="4 5">
    <name type="scientific">Dokdonella ginsengisoli</name>
    <dbReference type="NCBI Taxonomy" id="363846"/>
    <lineage>
        <taxon>Bacteria</taxon>
        <taxon>Pseudomonadati</taxon>
        <taxon>Pseudomonadota</taxon>
        <taxon>Gammaproteobacteria</taxon>
        <taxon>Lysobacterales</taxon>
        <taxon>Rhodanobacteraceae</taxon>
        <taxon>Dokdonella</taxon>
    </lineage>
</organism>
<feature type="region of interest" description="Disordered" evidence="1">
    <location>
        <begin position="970"/>
        <end position="991"/>
    </location>
</feature>
<evidence type="ECO:0000259" key="3">
    <source>
        <dbReference type="Pfam" id="PF18857"/>
    </source>
</evidence>
<sequence>MADNPFDQFDNTALSGTDNPFDAFDASHPDFSNVDAGADSTAPYRLGVSGWLERAGRSAASRSIDLAALLQQGTPSGMAEAISAPFTGIPSTADQARQAARDIAPEAVAKDNYAARSADFAGAVVPDLAAIVASGGSAGVGVVGRMLAGARAMTLPAAENARQRYEQGVAAGQNRIDALGGAAVTGATTLASGALPASVGASLPVRLASGAAIGAGAAEAQRQIENAVSPESLQREFDPFDTAAGAIFGGAIGGMHGAGPAPRTDGHVDVLAGKPSRRDFAPDRVELRETTDTANLFDQFDPRTAKPIDVPPPEAIPAPAAAGESVIAARAAFDAALGDIADFGEARSLAERIAEQHGIAADEVLPLPDWLAAPKEGVAAADEALPPRPFGETSATNLPPPPVVDDALAELQRPGTEAEPLAIPRRSLMDEPAAEPIATANTGDVPAREGTEASPLDSHAQRIPGEDASVGQPLDALIDQAVSSGISFRAIAEATRSTDDAVAARAVRDLLAEGNGSDHPTATTDLARVDRNGEAGSGSPVRADGLVAEGSGESGGAGSAPSRLDPSRTEFGSVEGAGLGSAEARLPNRIASAAREWRERGTTSPFFNKFFRGSKVIDDAGAPRIVHHGTGAEFTVFRDEHSGNATAHATSALGHFFTTNREVAGRYAENAAEGRPADARIVDAYLAIRRPYRMPLDEAQAIRSADEARALRAKLERRGFDGIELPEAKSWIAFRPEQVKSVDNRGTFDATDPDIRFARAARDDSAPTLRDEQVHELASRILGVNASNRVVVTPWDSLPAEIRKAAEEQGAAAEDVRAVHWRGKTYLVGDRLRSVGDVAEAIYHEHFTHFGLRAKYGSALGAKLGEILHRVGGLEGVRQLARDQGIDLSDYEAGVLGNSKIAARDQRLILMEELLAHMSRTTGTLHRTLQEWVGALRDWLRRNGFAELSRYGATDLAHVLREARQAALSADAPESKSRPMFQRTSRAAGDREALAPVAKRRDLDPAQQAALEKIGARPESLSAKFRSLSSRWHEKAVQGLVDQFAPIKDLDSVAYQQARLSRGVDGAVEASFLHGPVKLTDGALDVTSDGKGLRGVLSELAGEHDLFFAWVAGNRAERLAREGRERLFTEADITALKRLNQGRLPDGRSRAGAYARALVEFNRYQKAILDVAEEAGLISAASREKWAQEFYVPFRRTDLGESGSLDPADLTPPLVKKGTEEPIEALKGGTQPLGDLLANTLENWNRLLVSSMRNMAATKALAAAAKVGEARRVEEPSKTSLRVRIDGKAEHYEVSDPLLVDALTMLHFNGWQSPALRVASRFKRALSFGVTVSPAFRIRNLLRDTLTALAVSDHTGTNPIRNLVDGWAATKPGSETDIRLLAGGGKVRFGSLTDGDHAAAAKRLIASGVDESRILDSSAKIKKALREAWHSYQELGDRGESVNRAAIYERARAAGKSHLEASYEARDLLDFTMAGKWAAVRLLAQTVPFANARAQGLYRLGRGAKASPQRFAAITGAVALASVALYLAQREDEDYRALPDYVRNAYWAIKLGDKFLYLPKPFEIGALGTVAERSVELAVARDDYRARDFANSLQELVVSQLAMNPIPQAVRPALEVAFNYDSFRGRPIDSQGQERLPPENRYTSRSSAAAVQLGKLTNSSPNMIEHLVGGYLGWLGVQALNVADVMARPFTDLPPNPGRDPARLRNWPVLGDFVKEARGGSSKYVERLYAMQRELEQVYAARREAARAGDDVAAEALAPKLDKLGLYRGGAKALARNRAEQRQVEQDRALTPAERRARLDELAMERNRIAADVDREARMEP</sequence>
<gene>
    <name evidence="4" type="ORF">ACFO6Q_02640</name>
</gene>
<dbReference type="Pfam" id="PF18760">
    <property type="entry name" value="ART-PolyVal"/>
    <property type="match status" value="1"/>
</dbReference>
<name>A0ABV9QQY8_9GAMM</name>
<feature type="region of interest" description="Disordered" evidence="1">
    <location>
        <begin position="1"/>
        <end position="21"/>
    </location>
</feature>
<evidence type="ECO:0000313" key="5">
    <source>
        <dbReference type="Proteomes" id="UP001595886"/>
    </source>
</evidence>
<feature type="domain" description="Large polyvalent protein associated" evidence="3">
    <location>
        <begin position="1532"/>
        <end position="1689"/>
    </location>
</feature>
<evidence type="ECO:0000259" key="2">
    <source>
        <dbReference type="Pfam" id="PF18760"/>
    </source>
</evidence>
<dbReference type="InterPro" id="IPR049522">
    <property type="entry name" value="ART-PolyVal_dom"/>
</dbReference>
<accession>A0ABV9QQY8</accession>
<evidence type="ECO:0000313" key="4">
    <source>
        <dbReference type="EMBL" id="MFC4819202.1"/>
    </source>
</evidence>
<proteinExistence type="predicted"/>
<feature type="region of interest" description="Disordered" evidence="1">
    <location>
        <begin position="437"/>
        <end position="471"/>
    </location>
</feature>
<feature type="region of interest" description="Disordered" evidence="1">
    <location>
        <begin position="384"/>
        <end position="406"/>
    </location>
</feature>
<keyword evidence="5" id="KW-1185">Reference proteome</keyword>
<feature type="region of interest" description="Disordered" evidence="1">
    <location>
        <begin position="513"/>
        <end position="579"/>
    </location>
</feature>